<dbReference type="GO" id="GO:0004672">
    <property type="term" value="F:protein kinase activity"/>
    <property type="evidence" value="ECO:0007669"/>
    <property type="project" value="InterPro"/>
</dbReference>
<dbReference type="PANTHER" id="PTHR48003">
    <property type="entry name" value="OS07G0626500 PROTEIN"/>
    <property type="match status" value="1"/>
</dbReference>
<dbReference type="InterPro" id="IPR053059">
    <property type="entry name" value="Inactive_SerThr-Kinase_ABA"/>
</dbReference>
<dbReference type="AlphaFoldDB" id="A0A835MH04"/>
<feature type="region of interest" description="Disordered" evidence="1">
    <location>
        <begin position="352"/>
        <end position="399"/>
    </location>
</feature>
<dbReference type="PROSITE" id="PS50011">
    <property type="entry name" value="PROTEIN_KINASE_DOM"/>
    <property type="match status" value="1"/>
</dbReference>
<dbReference type="GO" id="GO:0005524">
    <property type="term" value="F:ATP binding"/>
    <property type="evidence" value="ECO:0007669"/>
    <property type="project" value="InterPro"/>
</dbReference>
<sequence length="399" mass="43972">MKVKNMSSCFNCLFNYVFSRRKGPPLSWTQRLKIAVDIARGLNYLHFDREVPHGNLKSTNILLDGPELNARVADYCLHRLMTQTGTTEQILDAGVLGYHAPELLASKKPSPSFKSDVYDVYAFGVIMLELLTGKCAGDVVSGEEGGVDLPDWTGVDQPPVVIVASKSVEKLSVGFPQDSNPFSALADLDEEDNDSSTEYQNALDVYQPSEDSLSDPGQFIIDLSSYKMANSSFNNSGIQSLTPRESQEDLSRAIIIAKPTTELFDSSNSTGKSMVIYEHNSNVFNPSNGSEDLSMIKFHDETSEELHSFLNAKENQHSCNGSGTTASEKDYFFDHTYEDRSSEIPIVLSPVKAISPISTRQQRKKNNQAKSTDVNSKQVKQGQKSPTGPSRSKNKKSLS</sequence>
<accession>A0A835MH04</accession>
<organism evidence="3 4">
    <name type="scientific">Coptis chinensis</name>
    <dbReference type="NCBI Taxonomy" id="261450"/>
    <lineage>
        <taxon>Eukaryota</taxon>
        <taxon>Viridiplantae</taxon>
        <taxon>Streptophyta</taxon>
        <taxon>Embryophyta</taxon>
        <taxon>Tracheophyta</taxon>
        <taxon>Spermatophyta</taxon>
        <taxon>Magnoliopsida</taxon>
        <taxon>Ranunculales</taxon>
        <taxon>Ranunculaceae</taxon>
        <taxon>Coptidoideae</taxon>
        <taxon>Coptis</taxon>
    </lineage>
</organism>
<reference evidence="3 4" key="1">
    <citation type="submission" date="2020-10" db="EMBL/GenBank/DDBJ databases">
        <title>The Coptis chinensis genome and diversification of protoberbering-type alkaloids.</title>
        <authorList>
            <person name="Wang B."/>
            <person name="Shu S."/>
            <person name="Song C."/>
            <person name="Liu Y."/>
        </authorList>
    </citation>
    <scope>NUCLEOTIDE SEQUENCE [LARGE SCALE GENOMIC DNA]</scope>
    <source>
        <strain evidence="3">HL-2020</strain>
        <tissue evidence="3">Leaf</tissue>
    </source>
</reference>
<dbReference type="InterPro" id="IPR011009">
    <property type="entry name" value="Kinase-like_dom_sf"/>
</dbReference>
<dbReference type="Pfam" id="PF00069">
    <property type="entry name" value="Pkinase"/>
    <property type="match status" value="1"/>
</dbReference>
<feature type="domain" description="Protein kinase" evidence="2">
    <location>
        <begin position="1"/>
        <end position="210"/>
    </location>
</feature>
<proteinExistence type="predicted"/>
<evidence type="ECO:0000313" key="4">
    <source>
        <dbReference type="Proteomes" id="UP000631114"/>
    </source>
</evidence>
<dbReference type="Proteomes" id="UP000631114">
    <property type="component" value="Unassembled WGS sequence"/>
</dbReference>
<evidence type="ECO:0000313" key="3">
    <source>
        <dbReference type="EMBL" id="KAF9623411.1"/>
    </source>
</evidence>
<evidence type="ECO:0000256" key="1">
    <source>
        <dbReference type="SAM" id="MobiDB-lite"/>
    </source>
</evidence>
<comment type="caution">
    <text evidence="3">The sequence shown here is derived from an EMBL/GenBank/DDBJ whole genome shotgun (WGS) entry which is preliminary data.</text>
</comment>
<feature type="compositionally biased region" description="Polar residues" evidence="1">
    <location>
        <begin position="368"/>
        <end position="391"/>
    </location>
</feature>
<dbReference type="OrthoDB" id="4062651at2759"/>
<dbReference type="PANTHER" id="PTHR48003:SF4">
    <property type="entry name" value="LRR RECEPTOR-LIKE SERINE_THREONINE-PROTEIN KINASE GHR1"/>
    <property type="match status" value="1"/>
</dbReference>
<dbReference type="SUPFAM" id="SSF56112">
    <property type="entry name" value="Protein kinase-like (PK-like)"/>
    <property type="match status" value="1"/>
</dbReference>
<dbReference type="EMBL" id="JADFTS010000001">
    <property type="protein sequence ID" value="KAF9623411.1"/>
    <property type="molecule type" value="Genomic_DNA"/>
</dbReference>
<protein>
    <recommendedName>
        <fullName evidence="2">Protein kinase domain-containing protein</fullName>
    </recommendedName>
</protein>
<dbReference type="Gene3D" id="1.10.510.10">
    <property type="entry name" value="Transferase(Phosphotransferase) domain 1"/>
    <property type="match status" value="1"/>
</dbReference>
<name>A0A835MH04_9MAGN</name>
<evidence type="ECO:0000259" key="2">
    <source>
        <dbReference type="PROSITE" id="PS50011"/>
    </source>
</evidence>
<dbReference type="InterPro" id="IPR000719">
    <property type="entry name" value="Prot_kinase_dom"/>
</dbReference>
<gene>
    <name evidence="3" type="ORF">IFM89_002995</name>
</gene>
<keyword evidence="4" id="KW-1185">Reference proteome</keyword>